<dbReference type="AlphaFoldDB" id="X1JWF8"/>
<gene>
    <name evidence="1" type="ORF">S03H2_64930</name>
</gene>
<sequence length="50" mass="5517">MVFVLTYLFIRVTIDFFANLSDITAQGVAAYGILNGTGERNFKVLFAGNQ</sequence>
<proteinExistence type="predicted"/>
<protein>
    <submittedName>
        <fullName evidence="1">Uncharacterized protein</fullName>
    </submittedName>
</protein>
<feature type="non-terminal residue" evidence="1">
    <location>
        <position position="50"/>
    </location>
</feature>
<evidence type="ECO:0000313" key="1">
    <source>
        <dbReference type="EMBL" id="GAH82594.1"/>
    </source>
</evidence>
<comment type="caution">
    <text evidence="1">The sequence shown here is derived from an EMBL/GenBank/DDBJ whole genome shotgun (WGS) entry which is preliminary data.</text>
</comment>
<organism evidence="1">
    <name type="scientific">marine sediment metagenome</name>
    <dbReference type="NCBI Taxonomy" id="412755"/>
    <lineage>
        <taxon>unclassified sequences</taxon>
        <taxon>metagenomes</taxon>
        <taxon>ecological metagenomes</taxon>
    </lineage>
</organism>
<name>X1JWF8_9ZZZZ</name>
<reference evidence="1" key="1">
    <citation type="journal article" date="2014" name="Front. Microbiol.">
        <title>High frequency of phylogenetically diverse reductive dehalogenase-homologous genes in deep subseafloor sedimentary metagenomes.</title>
        <authorList>
            <person name="Kawai M."/>
            <person name="Futagami T."/>
            <person name="Toyoda A."/>
            <person name="Takaki Y."/>
            <person name="Nishi S."/>
            <person name="Hori S."/>
            <person name="Arai W."/>
            <person name="Tsubouchi T."/>
            <person name="Morono Y."/>
            <person name="Uchiyama I."/>
            <person name="Ito T."/>
            <person name="Fujiyama A."/>
            <person name="Inagaki F."/>
            <person name="Takami H."/>
        </authorList>
    </citation>
    <scope>NUCLEOTIDE SEQUENCE</scope>
    <source>
        <strain evidence="1">Expedition CK06-06</strain>
    </source>
</reference>
<dbReference type="EMBL" id="BARU01042229">
    <property type="protein sequence ID" value="GAH82594.1"/>
    <property type="molecule type" value="Genomic_DNA"/>
</dbReference>
<accession>X1JWF8</accession>